<accession>A0A0M9UCS4</accession>
<sequence length="83" mass="9227">MWQRAAALRLLAHQHPHLAPKPLHLAEEARKPPRLSDSQCWSAEQGRQALASLFVGRARASSRLVAGGVRRRRHGVYGMLAIT</sequence>
<evidence type="ECO:0000313" key="2">
    <source>
        <dbReference type="Proteomes" id="UP000037784"/>
    </source>
</evidence>
<organism evidence="1 2">
    <name type="scientific">Ardenticatena maritima</name>
    <dbReference type="NCBI Taxonomy" id="872965"/>
    <lineage>
        <taxon>Bacteria</taxon>
        <taxon>Bacillati</taxon>
        <taxon>Chloroflexota</taxon>
        <taxon>Ardenticatenia</taxon>
        <taxon>Ardenticatenales</taxon>
        <taxon>Ardenticatenaceae</taxon>
        <taxon>Ardenticatena</taxon>
    </lineage>
</organism>
<name>A0A0M9UCS4_9CHLR</name>
<reference evidence="2" key="2">
    <citation type="submission" date="2015-08" db="EMBL/GenBank/DDBJ databases">
        <title>Draft Genome Sequence of a Heterotrophic Facultative Anaerobic Bacterium Ardenticatena maritima Strain 110S.</title>
        <authorList>
            <person name="Kawaichi S."/>
            <person name="Yoshida T."/>
            <person name="Sako Y."/>
            <person name="Nakamura R."/>
        </authorList>
    </citation>
    <scope>NUCLEOTIDE SEQUENCE [LARGE SCALE GENOMIC DNA]</scope>
    <source>
        <strain evidence="2">110S</strain>
    </source>
</reference>
<protein>
    <submittedName>
        <fullName evidence="1">Uncharacterized protein</fullName>
    </submittedName>
</protein>
<reference evidence="1 2" key="1">
    <citation type="journal article" date="2015" name="Genome Announc.">
        <title>Draft Genome Sequence of a Heterotrophic Facultative Anaerobic Thermophilic Bacterium, Ardenticatena maritima Strain 110ST.</title>
        <authorList>
            <person name="Kawaichi S."/>
            <person name="Yoshida T."/>
            <person name="Sako Y."/>
            <person name="Nakamura R."/>
        </authorList>
    </citation>
    <scope>NUCLEOTIDE SEQUENCE [LARGE SCALE GENOMIC DNA]</scope>
    <source>
        <strain evidence="1 2">110S</strain>
    </source>
</reference>
<dbReference type="EMBL" id="BBZA01000118">
    <property type="protein sequence ID" value="GAP63157.1"/>
    <property type="molecule type" value="Genomic_DNA"/>
</dbReference>
<dbReference type="Proteomes" id="UP000037784">
    <property type="component" value="Unassembled WGS sequence"/>
</dbReference>
<dbReference type="InParanoid" id="A0A0M9UCS4"/>
<keyword evidence="2" id="KW-1185">Reference proteome</keyword>
<comment type="caution">
    <text evidence="1">The sequence shown here is derived from an EMBL/GenBank/DDBJ whole genome shotgun (WGS) entry which is preliminary data.</text>
</comment>
<gene>
    <name evidence="1" type="ORF">ARMA_1580</name>
</gene>
<proteinExistence type="predicted"/>
<evidence type="ECO:0000313" key="1">
    <source>
        <dbReference type="EMBL" id="GAP63157.1"/>
    </source>
</evidence>
<dbReference type="AlphaFoldDB" id="A0A0M9UCS4"/>